<dbReference type="RefSeq" id="WP_074702397.1">
    <property type="nucleotide sequence ID" value="NZ_CP018863.1"/>
</dbReference>
<protein>
    <submittedName>
        <fullName evidence="2">LexA-binding, inner membrane-associated putative hydrolase</fullName>
    </submittedName>
</protein>
<keyword evidence="1" id="KW-0812">Transmembrane</keyword>
<dbReference type="KEGG" id="acry:AC20117_18560"/>
<keyword evidence="1" id="KW-1133">Transmembrane helix</keyword>
<feature type="transmembrane region" description="Helical" evidence="1">
    <location>
        <begin position="182"/>
        <end position="211"/>
    </location>
</feature>
<feature type="transmembrane region" description="Helical" evidence="1">
    <location>
        <begin position="129"/>
        <end position="147"/>
    </location>
</feature>
<feature type="transmembrane region" description="Helical" evidence="1">
    <location>
        <begin position="249"/>
        <end position="268"/>
    </location>
</feature>
<dbReference type="OrthoDB" id="3425909at2"/>
<accession>A0A1H1GLL3</accession>
<keyword evidence="2" id="KW-0378">Hydrolase</keyword>
<feature type="transmembrane region" description="Helical" evidence="1">
    <location>
        <begin position="159"/>
        <end position="176"/>
    </location>
</feature>
<name>A0A1H1GLL3_9MICC</name>
<dbReference type="Proteomes" id="UP000181917">
    <property type="component" value="Unassembled WGS sequence"/>
</dbReference>
<dbReference type="InterPro" id="IPR007404">
    <property type="entry name" value="YdjM-like"/>
</dbReference>
<gene>
    <name evidence="2" type="ORF">SAMN04489742_4163</name>
</gene>
<sequence length="282" mass="29828">MLGAHHAASGAAAWIALTTQFEVSLGPLVEPVGLGGHSVLLGMGLLDVGPIGIISGALVTAGAALVPDADHHRATIAHSLPPVSNAVCVGVGTLAGGHRKGTHSIIGMCIFVLIAWMAGLVTWETERFGSIYPAAGVLCILLVAFAAKALRFIPDRLKKTPWAVGIFVAGFITFFAPEQQNWFPLAMAIGVVMHILGDMATTGGVNLAWPLRIKPPRAWRRIPVLRWIWRPNGYFALPILGNAGSWREWLLLIPVSLYVVLVLAGATADLGEVGMSTFVASR</sequence>
<evidence type="ECO:0000256" key="1">
    <source>
        <dbReference type="SAM" id="Phobius"/>
    </source>
</evidence>
<feature type="transmembrane region" description="Helical" evidence="1">
    <location>
        <begin position="105"/>
        <end position="123"/>
    </location>
</feature>
<keyword evidence="1" id="KW-0472">Membrane</keyword>
<dbReference type="AlphaFoldDB" id="A0A1H1GLL3"/>
<keyword evidence="3" id="KW-1185">Reference proteome</keyword>
<reference evidence="2 3" key="1">
    <citation type="submission" date="2016-10" db="EMBL/GenBank/DDBJ databases">
        <authorList>
            <person name="de Groot N.N."/>
        </authorList>
    </citation>
    <scope>NUCLEOTIDE SEQUENCE [LARGE SCALE GENOMIC DNA]</scope>
    <source>
        <strain evidence="2 3">DSM 20117</strain>
    </source>
</reference>
<dbReference type="GO" id="GO:0016787">
    <property type="term" value="F:hydrolase activity"/>
    <property type="evidence" value="ECO:0007669"/>
    <property type="project" value="UniProtKB-KW"/>
</dbReference>
<dbReference type="STRING" id="37928.SAMN04489742_4163"/>
<dbReference type="Pfam" id="PF04307">
    <property type="entry name" value="YdjM"/>
    <property type="match status" value="1"/>
</dbReference>
<organism evidence="2 3">
    <name type="scientific">Crystallibacter crystallopoietes</name>
    <dbReference type="NCBI Taxonomy" id="37928"/>
    <lineage>
        <taxon>Bacteria</taxon>
        <taxon>Bacillati</taxon>
        <taxon>Actinomycetota</taxon>
        <taxon>Actinomycetes</taxon>
        <taxon>Micrococcales</taxon>
        <taxon>Micrococcaceae</taxon>
        <taxon>Crystallibacter</taxon>
    </lineage>
</organism>
<evidence type="ECO:0000313" key="2">
    <source>
        <dbReference type="EMBL" id="SDR14075.1"/>
    </source>
</evidence>
<proteinExistence type="predicted"/>
<evidence type="ECO:0000313" key="3">
    <source>
        <dbReference type="Proteomes" id="UP000181917"/>
    </source>
</evidence>
<dbReference type="EMBL" id="FNKH01000002">
    <property type="protein sequence ID" value="SDR14075.1"/>
    <property type="molecule type" value="Genomic_DNA"/>
</dbReference>